<dbReference type="HOGENOM" id="CLU_1818813_0_0_1"/>
<dbReference type="Gramene" id="OB01G28060.1">
    <property type="protein sequence ID" value="OB01G28060.1"/>
    <property type="gene ID" value="OB01G28060"/>
</dbReference>
<evidence type="ECO:0000313" key="2">
    <source>
        <dbReference type="Proteomes" id="UP000006038"/>
    </source>
</evidence>
<keyword evidence="2" id="KW-1185">Reference proteome</keyword>
<reference evidence="1" key="1">
    <citation type="journal article" date="2013" name="Nat. Commun.">
        <title>Whole-genome sequencing of Oryza brachyantha reveals mechanisms underlying Oryza genome evolution.</title>
        <authorList>
            <person name="Chen J."/>
            <person name="Huang Q."/>
            <person name="Gao D."/>
            <person name="Wang J."/>
            <person name="Lang Y."/>
            <person name="Liu T."/>
            <person name="Li B."/>
            <person name="Bai Z."/>
            <person name="Luis Goicoechea J."/>
            <person name="Liang C."/>
            <person name="Chen C."/>
            <person name="Zhang W."/>
            <person name="Sun S."/>
            <person name="Liao Y."/>
            <person name="Zhang X."/>
            <person name="Yang L."/>
            <person name="Song C."/>
            <person name="Wang M."/>
            <person name="Shi J."/>
            <person name="Liu G."/>
            <person name="Liu J."/>
            <person name="Zhou H."/>
            <person name="Zhou W."/>
            <person name="Yu Q."/>
            <person name="An N."/>
            <person name="Chen Y."/>
            <person name="Cai Q."/>
            <person name="Wang B."/>
            <person name="Liu B."/>
            <person name="Min J."/>
            <person name="Huang Y."/>
            <person name="Wu H."/>
            <person name="Li Z."/>
            <person name="Zhang Y."/>
            <person name="Yin Y."/>
            <person name="Song W."/>
            <person name="Jiang J."/>
            <person name="Jackson S.A."/>
            <person name="Wing R.A."/>
            <person name="Wang J."/>
            <person name="Chen M."/>
        </authorList>
    </citation>
    <scope>NUCLEOTIDE SEQUENCE [LARGE SCALE GENOMIC DNA]</scope>
    <source>
        <strain evidence="1">cv. IRGC 101232</strain>
    </source>
</reference>
<reference evidence="1" key="2">
    <citation type="submission" date="2013-04" db="UniProtKB">
        <authorList>
            <consortium name="EnsemblPlants"/>
        </authorList>
    </citation>
    <scope>IDENTIFICATION</scope>
</reference>
<protein>
    <submittedName>
        <fullName evidence="1">Uncharacterized protein</fullName>
    </submittedName>
</protein>
<proteinExistence type="predicted"/>
<evidence type="ECO:0000313" key="1">
    <source>
        <dbReference type="EnsemblPlants" id="OB01G28060.1"/>
    </source>
</evidence>
<name>J3L0Q0_ORYBR</name>
<dbReference type="AlphaFoldDB" id="J3L0Q0"/>
<dbReference type="Proteomes" id="UP000006038">
    <property type="component" value="Chromosome 1"/>
</dbReference>
<organism evidence="1">
    <name type="scientific">Oryza brachyantha</name>
    <name type="common">malo sina</name>
    <dbReference type="NCBI Taxonomy" id="4533"/>
    <lineage>
        <taxon>Eukaryota</taxon>
        <taxon>Viridiplantae</taxon>
        <taxon>Streptophyta</taxon>
        <taxon>Embryophyta</taxon>
        <taxon>Tracheophyta</taxon>
        <taxon>Spermatophyta</taxon>
        <taxon>Magnoliopsida</taxon>
        <taxon>Liliopsida</taxon>
        <taxon>Poales</taxon>
        <taxon>Poaceae</taxon>
        <taxon>BOP clade</taxon>
        <taxon>Oryzoideae</taxon>
        <taxon>Oryzeae</taxon>
        <taxon>Oryzinae</taxon>
        <taxon>Oryza</taxon>
    </lineage>
</organism>
<sequence>MARIICAYYVCVPTDREEEAKHWNAANAAYRSLVLESEIIEPQFPRYFEPNEMMDLTDELEVAASLGGVCSLEEPAVRIFVVQRALREVDADLSEKQGKTPFTTERLQLRALRVYLHAMVWRLVGENMEIVLEKHNHDDGDH</sequence>
<accession>J3L0Q0</accession>
<dbReference type="EnsemblPlants" id="OB01G28060.1">
    <property type="protein sequence ID" value="OB01G28060.1"/>
    <property type="gene ID" value="OB01G28060"/>
</dbReference>